<reference evidence="3" key="1">
    <citation type="submission" date="2022-10" db="EMBL/GenBank/DDBJ databases">
        <authorList>
            <person name="Yu W.X."/>
        </authorList>
    </citation>
    <scope>NUCLEOTIDE SEQUENCE</scope>
    <source>
        <strain evidence="3">AAT</strain>
    </source>
</reference>
<keyword evidence="1" id="KW-0732">Signal</keyword>
<protein>
    <submittedName>
        <fullName evidence="3">Ig-like domain-containing protein</fullName>
    </submittedName>
</protein>
<comment type="caution">
    <text evidence="3">The sequence shown here is derived from an EMBL/GenBank/DDBJ whole genome shotgun (WGS) entry which is preliminary data.</text>
</comment>
<name>A0AAE3M2R8_9BACT</name>
<dbReference type="PROSITE" id="PS51257">
    <property type="entry name" value="PROKAR_LIPOPROTEIN"/>
    <property type="match status" value="1"/>
</dbReference>
<organism evidence="3 4">
    <name type="scientific">Plebeiibacterium sediminum</name>
    <dbReference type="NCBI Taxonomy" id="2992112"/>
    <lineage>
        <taxon>Bacteria</taxon>
        <taxon>Pseudomonadati</taxon>
        <taxon>Bacteroidota</taxon>
        <taxon>Bacteroidia</taxon>
        <taxon>Marinilabiliales</taxon>
        <taxon>Marinilabiliaceae</taxon>
        <taxon>Plebeiibacterium</taxon>
    </lineage>
</organism>
<dbReference type="Pfam" id="PF02368">
    <property type="entry name" value="Big_2"/>
    <property type="match status" value="1"/>
</dbReference>
<feature type="signal peptide" evidence="1">
    <location>
        <begin position="1"/>
        <end position="20"/>
    </location>
</feature>
<sequence>MKTKALLFMFFGLMGLLVTSCSSDGGGDEPTIEVTGITIDQQTASMEVEASLTLEAALQPAGAEGDIAWSSSDPSVAPVNNGIVTGLKSGSATIVATYGAYTASCEVTVTPKIGELDASLKGSNYTIIQIGEASFTAIQDKVVNDLRPDDTNKFLYIWDGTFTGGTPTGLNFYEQSEGWPSFVVGSAGWSGAGYSISADYQLIDMTDMYNNPDNYVFHIALKSSQASSSYLFIFADGAAEAKICIGSAAYEDGGVTYEPFADFARDGEWHEIEIPASKFRELGVFYNEPFNDKNVFAFLAGGVQGTTLDYDACFFYKKAN</sequence>
<proteinExistence type="predicted"/>
<dbReference type="InterPro" id="IPR003343">
    <property type="entry name" value="Big_2"/>
</dbReference>
<accession>A0AAE3M2R8</accession>
<evidence type="ECO:0000259" key="2">
    <source>
        <dbReference type="SMART" id="SM00635"/>
    </source>
</evidence>
<gene>
    <name evidence="3" type="ORF">OM075_04800</name>
</gene>
<keyword evidence="4" id="KW-1185">Reference proteome</keyword>
<dbReference type="EMBL" id="JAPDPJ010000006">
    <property type="protein sequence ID" value="MCW3785772.1"/>
    <property type="molecule type" value="Genomic_DNA"/>
</dbReference>
<dbReference type="SUPFAM" id="SSF49373">
    <property type="entry name" value="Invasin/intimin cell-adhesion fragments"/>
    <property type="match status" value="1"/>
</dbReference>
<dbReference type="SMART" id="SM00635">
    <property type="entry name" value="BID_2"/>
    <property type="match status" value="1"/>
</dbReference>
<evidence type="ECO:0000313" key="4">
    <source>
        <dbReference type="Proteomes" id="UP001209229"/>
    </source>
</evidence>
<dbReference type="Gene3D" id="2.60.40.1080">
    <property type="match status" value="1"/>
</dbReference>
<dbReference type="InterPro" id="IPR008964">
    <property type="entry name" value="Invasin/intimin_cell_adhesion"/>
</dbReference>
<feature type="chain" id="PRO_5042115983" evidence="1">
    <location>
        <begin position="21"/>
        <end position="320"/>
    </location>
</feature>
<dbReference type="AlphaFoldDB" id="A0AAE3M2R8"/>
<dbReference type="RefSeq" id="WP_301189343.1">
    <property type="nucleotide sequence ID" value="NZ_JAPDPJ010000006.1"/>
</dbReference>
<dbReference type="Proteomes" id="UP001209229">
    <property type="component" value="Unassembled WGS sequence"/>
</dbReference>
<evidence type="ECO:0000313" key="3">
    <source>
        <dbReference type="EMBL" id="MCW3785772.1"/>
    </source>
</evidence>
<evidence type="ECO:0000256" key="1">
    <source>
        <dbReference type="SAM" id="SignalP"/>
    </source>
</evidence>
<feature type="domain" description="BIG2" evidence="2">
    <location>
        <begin position="33"/>
        <end position="108"/>
    </location>
</feature>